<evidence type="ECO:0000313" key="3">
    <source>
        <dbReference type="EMBL" id="KIY93303.1"/>
    </source>
</evidence>
<feature type="region of interest" description="Disordered" evidence="1">
    <location>
        <begin position="15"/>
        <end position="71"/>
    </location>
</feature>
<evidence type="ECO:0000313" key="4">
    <source>
        <dbReference type="Proteomes" id="UP000054498"/>
    </source>
</evidence>
<dbReference type="InterPro" id="IPR036869">
    <property type="entry name" value="J_dom_sf"/>
</dbReference>
<dbReference type="Gene3D" id="1.10.287.110">
    <property type="entry name" value="DnaJ domain"/>
    <property type="match status" value="1"/>
</dbReference>
<dbReference type="RefSeq" id="XP_013892323.1">
    <property type="nucleotide sequence ID" value="XM_014036869.1"/>
</dbReference>
<sequence>MSCWARIQIKKSEEELNRGFGGAALPKPPAAAAAPPPPKPKPAAAAADGDGSGADSGDDEDAAAAGPARPMTTIMLFGDAKAIEIAMRMIDEAQGNKEQKAKQRAKEYERKKDQKRRDRQLYHLRHARDYEELGVPIGASKLDVKKAYRKLAVQWHPDKHPNNPEEAKAKFQAISAAYNSLMASSEDDRVEQLEAK</sequence>
<dbReference type="KEGG" id="mng:MNEG_14660"/>
<proteinExistence type="predicted"/>
<feature type="compositionally biased region" description="Low complexity" evidence="1">
    <location>
        <begin position="42"/>
        <end position="55"/>
    </location>
</feature>
<gene>
    <name evidence="3" type="ORF">MNEG_14660</name>
</gene>
<dbReference type="PROSITE" id="PS50076">
    <property type="entry name" value="DNAJ_2"/>
    <property type="match status" value="1"/>
</dbReference>
<dbReference type="OrthoDB" id="10250354at2759"/>
<dbReference type="GeneID" id="25732245"/>
<dbReference type="SUPFAM" id="SSF46565">
    <property type="entry name" value="Chaperone J-domain"/>
    <property type="match status" value="1"/>
</dbReference>
<dbReference type="InterPro" id="IPR001623">
    <property type="entry name" value="DnaJ_domain"/>
</dbReference>
<name>A0A0D2KBH5_9CHLO</name>
<protein>
    <submittedName>
        <fullName evidence="3">Putative DnaJ subfamily B member 8</fullName>
    </submittedName>
</protein>
<dbReference type="CDD" id="cd06257">
    <property type="entry name" value="DnaJ"/>
    <property type="match status" value="1"/>
</dbReference>
<dbReference type="PANTHER" id="PTHR24074">
    <property type="entry name" value="CO-CHAPERONE PROTEIN DJLA"/>
    <property type="match status" value="1"/>
</dbReference>
<dbReference type="SMART" id="SM00271">
    <property type="entry name" value="DnaJ"/>
    <property type="match status" value="1"/>
</dbReference>
<dbReference type="STRING" id="145388.A0A0D2KBH5"/>
<dbReference type="PRINTS" id="PR00625">
    <property type="entry name" value="JDOMAIN"/>
</dbReference>
<reference evidence="3 4" key="1">
    <citation type="journal article" date="2013" name="BMC Genomics">
        <title>Reconstruction of the lipid metabolism for the microalga Monoraphidium neglectum from its genome sequence reveals characteristics suitable for biofuel production.</title>
        <authorList>
            <person name="Bogen C."/>
            <person name="Al-Dilaimi A."/>
            <person name="Albersmeier A."/>
            <person name="Wichmann J."/>
            <person name="Grundmann M."/>
            <person name="Rupp O."/>
            <person name="Lauersen K.J."/>
            <person name="Blifernez-Klassen O."/>
            <person name="Kalinowski J."/>
            <person name="Goesmann A."/>
            <person name="Mussgnug J.H."/>
            <person name="Kruse O."/>
        </authorList>
    </citation>
    <scope>NUCLEOTIDE SEQUENCE [LARGE SCALE GENOMIC DNA]</scope>
    <source>
        <strain evidence="3 4">SAG 48.87</strain>
    </source>
</reference>
<dbReference type="InterPro" id="IPR050817">
    <property type="entry name" value="DjlA_DnaK_co-chaperone"/>
</dbReference>
<dbReference type="AlphaFoldDB" id="A0A0D2KBH5"/>
<dbReference type="EMBL" id="KK104879">
    <property type="protein sequence ID" value="KIY93303.1"/>
    <property type="molecule type" value="Genomic_DNA"/>
</dbReference>
<evidence type="ECO:0000259" key="2">
    <source>
        <dbReference type="PROSITE" id="PS50076"/>
    </source>
</evidence>
<accession>A0A0D2KBH5</accession>
<feature type="region of interest" description="Disordered" evidence="1">
    <location>
        <begin position="93"/>
        <end position="118"/>
    </location>
</feature>
<feature type="compositionally biased region" description="Pro residues" evidence="1">
    <location>
        <begin position="26"/>
        <end position="41"/>
    </location>
</feature>
<organism evidence="3 4">
    <name type="scientific">Monoraphidium neglectum</name>
    <dbReference type="NCBI Taxonomy" id="145388"/>
    <lineage>
        <taxon>Eukaryota</taxon>
        <taxon>Viridiplantae</taxon>
        <taxon>Chlorophyta</taxon>
        <taxon>core chlorophytes</taxon>
        <taxon>Chlorophyceae</taxon>
        <taxon>CS clade</taxon>
        <taxon>Sphaeropleales</taxon>
        <taxon>Selenastraceae</taxon>
        <taxon>Monoraphidium</taxon>
    </lineage>
</organism>
<dbReference type="Pfam" id="PF00226">
    <property type="entry name" value="DnaJ"/>
    <property type="match status" value="1"/>
</dbReference>
<feature type="domain" description="J" evidence="2">
    <location>
        <begin position="128"/>
        <end position="194"/>
    </location>
</feature>
<keyword evidence="4" id="KW-1185">Reference proteome</keyword>
<dbReference type="Proteomes" id="UP000054498">
    <property type="component" value="Unassembled WGS sequence"/>
</dbReference>
<evidence type="ECO:0000256" key="1">
    <source>
        <dbReference type="SAM" id="MobiDB-lite"/>
    </source>
</evidence>